<dbReference type="OrthoDB" id="6147021at2759"/>
<protein>
    <submittedName>
        <fullName evidence="1">Uncharacterized protein</fullName>
    </submittedName>
</protein>
<comment type="caution">
    <text evidence="1">The sequence shown here is derived from an EMBL/GenBank/DDBJ whole genome shotgun (WGS) entry which is preliminary data.</text>
</comment>
<dbReference type="Proteomes" id="UP000683360">
    <property type="component" value="Unassembled WGS sequence"/>
</dbReference>
<sequence>MTQIIPWFFALDHSNYARWLPVHVRDMMALNETAPSVATEFGNGKFVLHNSHSKFSSIAIDQAHEPNNKLVKGEGGALGLAENMAQLQRWMVSGPEMARVINEFQTSQEWIKRDQSKEPDIRHHEQTKSKQAAFSNQVKALCAVFEKMGNPFQEQSTVLLILDTRDIVDPRVCETIRNVENLGKEQYHQFVTERLEKRSKSLYVPIKQTKLLLFSRQQPKTKTKDKQQITSLKQNCSLFSQLYVSCQVRNGDLDEFFRHENQSYPPALSQFGEMRLGSKSDLLVPLERLSVLHKEAPNADFLVIDGAAIINMLKPRGSNTFEEYFNDIFMSYIHDQLRFVSRLDKAFDEYFSNRLKASTYVKEAKV</sequence>
<evidence type="ECO:0000313" key="1">
    <source>
        <dbReference type="EMBL" id="CAG2232480.1"/>
    </source>
</evidence>
<gene>
    <name evidence="1" type="ORF">MEDL_45185</name>
</gene>
<dbReference type="AlphaFoldDB" id="A0A8S3TG17"/>
<accession>A0A8S3TG17</accession>
<proteinExistence type="predicted"/>
<organism evidence="1 2">
    <name type="scientific">Mytilus edulis</name>
    <name type="common">Blue mussel</name>
    <dbReference type="NCBI Taxonomy" id="6550"/>
    <lineage>
        <taxon>Eukaryota</taxon>
        <taxon>Metazoa</taxon>
        <taxon>Spiralia</taxon>
        <taxon>Lophotrochozoa</taxon>
        <taxon>Mollusca</taxon>
        <taxon>Bivalvia</taxon>
        <taxon>Autobranchia</taxon>
        <taxon>Pteriomorphia</taxon>
        <taxon>Mytilida</taxon>
        <taxon>Mytiloidea</taxon>
        <taxon>Mytilidae</taxon>
        <taxon>Mytilinae</taxon>
        <taxon>Mytilus</taxon>
    </lineage>
</organism>
<reference evidence="1" key="1">
    <citation type="submission" date="2021-03" db="EMBL/GenBank/DDBJ databases">
        <authorList>
            <person name="Bekaert M."/>
        </authorList>
    </citation>
    <scope>NUCLEOTIDE SEQUENCE</scope>
</reference>
<dbReference type="PANTHER" id="PTHR47018">
    <property type="entry name" value="CXC DOMAIN-CONTAINING PROTEIN-RELATED"/>
    <property type="match status" value="1"/>
</dbReference>
<dbReference type="EMBL" id="CAJPWZ010002184">
    <property type="protein sequence ID" value="CAG2232480.1"/>
    <property type="molecule type" value="Genomic_DNA"/>
</dbReference>
<evidence type="ECO:0000313" key="2">
    <source>
        <dbReference type="Proteomes" id="UP000683360"/>
    </source>
</evidence>
<name>A0A8S3TG17_MYTED</name>
<keyword evidence="2" id="KW-1185">Reference proteome</keyword>